<accession>A0A4Y9SAZ3</accession>
<evidence type="ECO:0000256" key="7">
    <source>
        <dbReference type="ARBA" id="ARBA00022989"/>
    </source>
</evidence>
<dbReference type="Proteomes" id="UP000298438">
    <property type="component" value="Unassembled WGS sequence"/>
</dbReference>
<dbReference type="Gene3D" id="1.20.120.160">
    <property type="entry name" value="HPT domain"/>
    <property type="match status" value="1"/>
</dbReference>
<dbReference type="CDD" id="cd17546">
    <property type="entry name" value="REC_hyHK_CKI1_RcsC-like"/>
    <property type="match status" value="1"/>
</dbReference>
<keyword evidence="15" id="KW-1185">Reference proteome</keyword>
<dbReference type="AlphaFoldDB" id="A0A4Y9SAZ3"/>
<evidence type="ECO:0000256" key="8">
    <source>
        <dbReference type="ARBA" id="ARBA00023012"/>
    </source>
</evidence>
<evidence type="ECO:0000256" key="1">
    <source>
        <dbReference type="ARBA" id="ARBA00004651"/>
    </source>
</evidence>
<dbReference type="Pfam" id="PF00072">
    <property type="entry name" value="Response_reg"/>
    <property type="match status" value="1"/>
</dbReference>
<dbReference type="GO" id="GO:0000160">
    <property type="term" value="P:phosphorelay signal transduction system"/>
    <property type="evidence" value="ECO:0007669"/>
    <property type="project" value="UniProtKB-KW"/>
</dbReference>
<dbReference type="InterPro" id="IPR036641">
    <property type="entry name" value="HPT_dom_sf"/>
</dbReference>
<keyword evidence="7" id="KW-1133">Transmembrane helix</keyword>
<keyword evidence="3 11" id="KW-0597">Phosphoprotein</keyword>
<evidence type="ECO:0000256" key="10">
    <source>
        <dbReference type="PROSITE-ProRule" id="PRU00110"/>
    </source>
</evidence>
<dbReference type="Gene3D" id="3.40.50.2300">
    <property type="match status" value="1"/>
</dbReference>
<evidence type="ECO:0000256" key="9">
    <source>
        <dbReference type="ARBA" id="ARBA00023136"/>
    </source>
</evidence>
<dbReference type="GO" id="GO:0005886">
    <property type="term" value="C:plasma membrane"/>
    <property type="evidence" value="ECO:0007669"/>
    <property type="project" value="UniProtKB-SubCell"/>
</dbReference>
<keyword evidence="2" id="KW-1003">Cell membrane</keyword>
<comment type="caution">
    <text evidence="14">The sequence shown here is derived from an EMBL/GenBank/DDBJ whole genome shotgun (WGS) entry which is preliminary data.</text>
</comment>
<dbReference type="InterPro" id="IPR001789">
    <property type="entry name" value="Sig_transdc_resp-reg_receiver"/>
</dbReference>
<sequence length="186" mass="19339">EALEKLDSAPDIDLVLMDIQMPVMDGLQATAVLRAAGYARPIVALTANVMADDVQRYLEGGCTRCLGKPIDFVALAAMLAELLGNSGGPITELDELAEMQALRGLFADSLPDRLARMAAAVQAGDWAALADEAHMLKGSAASFGHPEAGELARAIDVALRAGDPAEAARQVGILRALYGVVAEEGA</sequence>
<dbReference type="RefSeq" id="WP_135207486.1">
    <property type="nucleotide sequence ID" value="NZ_SPVF01000151.1"/>
</dbReference>
<evidence type="ECO:0000313" key="15">
    <source>
        <dbReference type="Proteomes" id="UP000298438"/>
    </source>
</evidence>
<keyword evidence="5" id="KW-0547">Nucleotide-binding</keyword>
<feature type="modified residue" description="4-aspartylphosphate" evidence="11">
    <location>
        <position position="18"/>
    </location>
</feature>
<feature type="domain" description="HPt" evidence="13">
    <location>
        <begin position="95"/>
        <end position="186"/>
    </location>
</feature>
<evidence type="ECO:0000256" key="6">
    <source>
        <dbReference type="ARBA" id="ARBA00022840"/>
    </source>
</evidence>
<gene>
    <name evidence="14" type="ORF">E4L96_12130</name>
</gene>
<evidence type="ECO:0000259" key="13">
    <source>
        <dbReference type="PROSITE" id="PS50894"/>
    </source>
</evidence>
<dbReference type="PANTHER" id="PTHR45339">
    <property type="entry name" value="HYBRID SIGNAL TRANSDUCTION HISTIDINE KINASE J"/>
    <property type="match status" value="1"/>
</dbReference>
<dbReference type="Pfam" id="PF01627">
    <property type="entry name" value="Hpt"/>
    <property type="match status" value="1"/>
</dbReference>
<dbReference type="PROSITE" id="PS50110">
    <property type="entry name" value="RESPONSE_REGULATORY"/>
    <property type="match status" value="1"/>
</dbReference>
<reference evidence="14 15" key="1">
    <citation type="submission" date="2019-03" db="EMBL/GenBank/DDBJ databases">
        <title>Draft Genome Sequence of Massilia arenosa sp. nov., a Novel Massilia Species Isolated from a Sandy-loam Maize Soil.</title>
        <authorList>
            <person name="Raths R."/>
            <person name="Peta V."/>
            <person name="Bucking H."/>
        </authorList>
    </citation>
    <scope>NUCLEOTIDE SEQUENCE [LARGE SCALE GENOMIC DNA]</scope>
    <source>
        <strain evidence="14 15">MC02</strain>
    </source>
</reference>
<feature type="non-terminal residue" evidence="14">
    <location>
        <position position="1"/>
    </location>
</feature>
<dbReference type="InterPro" id="IPR008207">
    <property type="entry name" value="Sig_transdc_His_kin_Hpt_dom"/>
</dbReference>
<comment type="subcellular location">
    <subcellularLocation>
        <location evidence="1">Cell membrane</location>
        <topology evidence="1">Multi-pass membrane protein</topology>
    </subcellularLocation>
</comment>
<keyword evidence="9" id="KW-0472">Membrane</keyword>
<dbReference type="OrthoDB" id="9179585at2"/>
<feature type="domain" description="Response regulatory" evidence="12">
    <location>
        <begin position="1"/>
        <end position="83"/>
    </location>
</feature>
<evidence type="ECO:0000256" key="11">
    <source>
        <dbReference type="PROSITE-ProRule" id="PRU00169"/>
    </source>
</evidence>
<evidence type="ECO:0000256" key="4">
    <source>
        <dbReference type="ARBA" id="ARBA00022692"/>
    </source>
</evidence>
<protein>
    <submittedName>
        <fullName evidence="14">Response regulator</fullName>
    </submittedName>
</protein>
<dbReference type="PANTHER" id="PTHR45339:SF1">
    <property type="entry name" value="HYBRID SIGNAL TRANSDUCTION HISTIDINE KINASE J"/>
    <property type="match status" value="1"/>
</dbReference>
<dbReference type="PROSITE" id="PS50894">
    <property type="entry name" value="HPT"/>
    <property type="match status" value="1"/>
</dbReference>
<dbReference type="SUPFAM" id="SSF52172">
    <property type="entry name" value="CheY-like"/>
    <property type="match status" value="1"/>
</dbReference>
<feature type="modified residue" description="Phosphohistidine" evidence="10">
    <location>
        <position position="134"/>
    </location>
</feature>
<keyword evidence="6" id="KW-0067">ATP-binding</keyword>
<dbReference type="InterPro" id="IPR011006">
    <property type="entry name" value="CheY-like_superfamily"/>
</dbReference>
<dbReference type="SUPFAM" id="SSF47226">
    <property type="entry name" value="Histidine-containing phosphotransfer domain, HPT domain"/>
    <property type="match status" value="1"/>
</dbReference>
<evidence type="ECO:0000256" key="3">
    <source>
        <dbReference type="ARBA" id="ARBA00022553"/>
    </source>
</evidence>
<dbReference type="EMBL" id="SPVF01000151">
    <property type="protein sequence ID" value="TFW19189.1"/>
    <property type="molecule type" value="Genomic_DNA"/>
</dbReference>
<name>A0A4Y9SAZ3_9BURK</name>
<keyword evidence="4" id="KW-0812">Transmembrane</keyword>
<proteinExistence type="predicted"/>
<evidence type="ECO:0000256" key="2">
    <source>
        <dbReference type="ARBA" id="ARBA00022475"/>
    </source>
</evidence>
<organism evidence="14 15">
    <name type="scientific">Zemynaea arenosa</name>
    <dbReference type="NCBI Taxonomy" id="2561931"/>
    <lineage>
        <taxon>Bacteria</taxon>
        <taxon>Pseudomonadati</taxon>
        <taxon>Pseudomonadota</taxon>
        <taxon>Betaproteobacteria</taxon>
        <taxon>Burkholderiales</taxon>
        <taxon>Oxalobacteraceae</taxon>
        <taxon>Telluria group</taxon>
        <taxon>Zemynaea</taxon>
    </lineage>
</organism>
<evidence type="ECO:0000256" key="5">
    <source>
        <dbReference type="ARBA" id="ARBA00022741"/>
    </source>
</evidence>
<dbReference type="GO" id="GO:0005524">
    <property type="term" value="F:ATP binding"/>
    <property type="evidence" value="ECO:0007669"/>
    <property type="project" value="UniProtKB-KW"/>
</dbReference>
<dbReference type="GO" id="GO:0004672">
    <property type="term" value="F:protein kinase activity"/>
    <property type="evidence" value="ECO:0007669"/>
    <property type="project" value="UniProtKB-ARBA"/>
</dbReference>
<evidence type="ECO:0000259" key="12">
    <source>
        <dbReference type="PROSITE" id="PS50110"/>
    </source>
</evidence>
<keyword evidence="8" id="KW-0902">Two-component regulatory system</keyword>
<evidence type="ECO:0000313" key="14">
    <source>
        <dbReference type="EMBL" id="TFW19189.1"/>
    </source>
</evidence>